<proteinExistence type="predicted"/>
<sequence length="267" mass="28650">MYVTTHRERTRFHHTNRAVRSAILLIALFTAVAGIAFASIQPAHADARTVTVNTGAGNINVRAAATTQSQILRTIANRTRVSITCFVRGETFSGGPYRVSTNIWNRLDTGGYVTDAMLETGSNNPVVPACGPAPQASTPGRTTGQTRGTNTGAAGNCTWGAYNKWFTASGSRHYPALNGNAKDWANSARATGWTVVADAQPRSIVVFQPGVQGADRTYGHVAWVESITRRADGLYITITEMNGAAGYNKWSTRTVKDVANMAYILLP</sequence>
<dbReference type="EMBL" id="NOVD01000065">
    <property type="protein sequence ID" value="PCK22663.1"/>
    <property type="molecule type" value="Genomic_DNA"/>
</dbReference>
<evidence type="ECO:0000313" key="2">
    <source>
        <dbReference type="EMBL" id="PCK22663.1"/>
    </source>
</evidence>
<dbReference type="SUPFAM" id="SSF54001">
    <property type="entry name" value="Cysteine proteinases"/>
    <property type="match status" value="1"/>
</dbReference>
<dbReference type="InterPro" id="IPR038765">
    <property type="entry name" value="Papain-like_cys_pep_sf"/>
</dbReference>
<name>A0A2A5IZI4_RHOSG</name>
<dbReference type="RefSeq" id="WP_099698916.1">
    <property type="nucleotide sequence ID" value="NZ_NOVD01000065.1"/>
</dbReference>
<dbReference type="Proteomes" id="UP000230886">
    <property type="component" value="Unassembled WGS sequence"/>
</dbReference>
<accession>A0A2A5IZI4</accession>
<dbReference type="PROSITE" id="PS50911">
    <property type="entry name" value="CHAP"/>
    <property type="match status" value="1"/>
</dbReference>
<comment type="caution">
    <text evidence="2">The sequence shown here is derived from an EMBL/GenBank/DDBJ whole genome shotgun (WGS) entry which is preliminary data.</text>
</comment>
<dbReference type="Pfam" id="PF05257">
    <property type="entry name" value="CHAP"/>
    <property type="match status" value="1"/>
</dbReference>
<evidence type="ECO:0000259" key="1">
    <source>
        <dbReference type="PROSITE" id="PS50911"/>
    </source>
</evidence>
<feature type="domain" description="Peptidase C51" evidence="1">
    <location>
        <begin position="132"/>
        <end position="265"/>
    </location>
</feature>
<organism evidence="2 3">
    <name type="scientific">Rhodococcus qingshengii</name>
    <dbReference type="NCBI Taxonomy" id="334542"/>
    <lineage>
        <taxon>Bacteria</taxon>
        <taxon>Bacillati</taxon>
        <taxon>Actinomycetota</taxon>
        <taxon>Actinomycetes</taxon>
        <taxon>Mycobacteriales</taxon>
        <taxon>Nocardiaceae</taxon>
        <taxon>Rhodococcus</taxon>
        <taxon>Rhodococcus erythropolis group</taxon>
    </lineage>
</organism>
<dbReference type="Gene3D" id="3.90.1720.10">
    <property type="entry name" value="endopeptidase domain like (from Nostoc punctiforme)"/>
    <property type="match status" value="1"/>
</dbReference>
<dbReference type="InterPro" id="IPR007921">
    <property type="entry name" value="CHAP_dom"/>
</dbReference>
<reference evidence="2 3" key="1">
    <citation type="submission" date="2017-07" db="EMBL/GenBank/DDBJ databases">
        <title>Draft sequence of Rhodococcus enclensis 23b-28.</title>
        <authorList>
            <person name="Besaury L."/>
            <person name="Sancelme M."/>
            <person name="Amato P."/>
            <person name="Lallement A."/>
            <person name="Delort A.-M."/>
        </authorList>
    </citation>
    <scope>NUCLEOTIDE SEQUENCE [LARGE SCALE GENOMIC DNA]</scope>
    <source>
        <strain evidence="2 3">23b-28</strain>
    </source>
</reference>
<dbReference type="Gene3D" id="2.30.30.40">
    <property type="entry name" value="SH3 Domains"/>
    <property type="match status" value="1"/>
</dbReference>
<evidence type="ECO:0000313" key="3">
    <source>
        <dbReference type="Proteomes" id="UP000230886"/>
    </source>
</evidence>
<gene>
    <name evidence="2" type="ORF">CHR55_31840</name>
</gene>
<protein>
    <submittedName>
        <fullName evidence="2">Amidase</fullName>
    </submittedName>
</protein>
<dbReference type="AlphaFoldDB" id="A0A2A5IZI4"/>